<dbReference type="PANTHER" id="PTHR33070:SF129">
    <property type="entry name" value="DUF241 DOMAIN PROTEIN"/>
    <property type="match status" value="1"/>
</dbReference>
<dbReference type="AlphaFoldDB" id="A0A5B6V947"/>
<name>A0A5B6V947_9ROSI</name>
<dbReference type="InterPro" id="IPR004320">
    <property type="entry name" value="BPS1_pln"/>
</dbReference>
<dbReference type="EMBL" id="SMMG02000007">
    <property type="protein sequence ID" value="KAA3465466.1"/>
    <property type="molecule type" value="Genomic_DNA"/>
</dbReference>
<feature type="compositionally biased region" description="Polar residues" evidence="1">
    <location>
        <begin position="1"/>
        <end position="20"/>
    </location>
</feature>
<protein>
    <submittedName>
        <fullName evidence="2">Pleiotropic drug resistance protein 3-like</fullName>
    </submittedName>
</protein>
<evidence type="ECO:0000313" key="2">
    <source>
        <dbReference type="EMBL" id="KAA3465466.1"/>
    </source>
</evidence>
<dbReference type="GO" id="GO:0048364">
    <property type="term" value="P:root development"/>
    <property type="evidence" value="ECO:0007669"/>
    <property type="project" value="InterPro"/>
</dbReference>
<gene>
    <name evidence="2" type="ORF">EPI10_000625</name>
</gene>
<proteinExistence type="predicted"/>
<dbReference type="PANTHER" id="PTHR33070">
    <property type="entry name" value="OS06G0725500 PROTEIN"/>
    <property type="match status" value="1"/>
</dbReference>
<reference evidence="3" key="1">
    <citation type="journal article" date="2019" name="Plant Biotechnol. J.">
        <title>Genome sequencing of the Australian wild diploid species Gossypium australe highlights disease resistance and delayed gland morphogenesis.</title>
        <authorList>
            <person name="Cai Y."/>
            <person name="Cai X."/>
            <person name="Wang Q."/>
            <person name="Wang P."/>
            <person name="Zhang Y."/>
            <person name="Cai C."/>
            <person name="Xu Y."/>
            <person name="Wang K."/>
            <person name="Zhou Z."/>
            <person name="Wang C."/>
            <person name="Geng S."/>
            <person name="Li B."/>
            <person name="Dong Q."/>
            <person name="Hou Y."/>
            <person name="Wang H."/>
            <person name="Ai P."/>
            <person name="Liu Z."/>
            <person name="Yi F."/>
            <person name="Sun M."/>
            <person name="An G."/>
            <person name="Cheng J."/>
            <person name="Zhang Y."/>
            <person name="Shi Q."/>
            <person name="Xie Y."/>
            <person name="Shi X."/>
            <person name="Chang Y."/>
            <person name="Huang F."/>
            <person name="Chen Y."/>
            <person name="Hong S."/>
            <person name="Mi L."/>
            <person name="Sun Q."/>
            <person name="Zhang L."/>
            <person name="Zhou B."/>
            <person name="Peng R."/>
            <person name="Zhang X."/>
            <person name="Liu F."/>
        </authorList>
    </citation>
    <scope>NUCLEOTIDE SEQUENCE [LARGE SCALE GENOMIC DNA]</scope>
    <source>
        <strain evidence="3">cv. PA1801</strain>
    </source>
</reference>
<organism evidence="2 3">
    <name type="scientific">Gossypium australe</name>
    <dbReference type="NCBI Taxonomy" id="47621"/>
    <lineage>
        <taxon>Eukaryota</taxon>
        <taxon>Viridiplantae</taxon>
        <taxon>Streptophyta</taxon>
        <taxon>Embryophyta</taxon>
        <taxon>Tracheophyta</taxon>
        <taxon>Spermatophyta</taxon>
        <taxon>Magnoliopsida</taxon>
        <taxon>eudicotyledons</taxon>
        <taxon>Gunneridae</taxon>
        <taxon>Pentapetalae</taxon>
        <taxon>rosids</taxon>
        <taxon>malvids</taxon>
        <taxon>Malvales</taxon>
        <taxon>Malvaceae</taxon>
        <taxon>Malvoideae</taxon>
        <taxon>Gossypium</taxon>
    </lineage>
</organism>
<accession>A0A5B6V947</accession>
<dbReference type="Pfam" id="PF14223">
    <property type="entry name" value="Retrotran_gag_2"/>
    <property type="match status" value="1"/>
</dbReference>
<dbReference type="Proteomes" id="UP000325315">
    <property type="component" value="Unassembled WGS sequence"/>
</dbReference>
<evidence type="ECO:0000256" key="1">
    <source>
        <dbReference type="SAM" id="MobiDB-lite"/>
    </source>
</evidence>
<dbReference type="Pfam" id="PF03087">
    <property type="entry name" value="BPS1"/>
    <property type="match status" value="1"/>
</dbReference>
<evidence type="ECO:0000313" key="3">
    <source>
        <dbReference type="Proteomes" id="UP000325315"/>
    </source>
</evidence>
<keyword evidence="3" id="KW-1185">Reference proteome</keyword>
<dbReference type="GO" id="GO:0048367">
    <property type="term" value="P:shoot system development"/>
    <property type="evidence" value="ECO:0007669"/>
    <property type="project" value="InterPro"/>
</dbReference>
<sequence>MASSTLNQKSNFHARSNSLPSRPHPLVTQIDEHLCRLKSNESASSSSSSMSQKLSGLRDLLLDVCGVAKDALLLAKEDTQQLPSILRRRGDEAGFTYEAKEYLASRKKAKKLRNKSQKACKCGFALLENDAEAAFSMLGEVQGVAFTVFESLFSHINGTKMESKSTNWSLLSKLMSSKRVTHEGEATKTNEFEKMDAVLCILIGNKTRKSGKMSNDDAQIELQKLESSIQDLGDGVECLLRLLVKTRVSVLNILAIRLQKVITYGNRKQLYTILLYILEVVNIDVELAPLGDNITVAQIKHHSDGQAKRYKTMSCIQNDVLDVIFTCIMDKLNEEFQGSDKTRQQQLINLRRDFENLKMKEAKTVKQYADKIIEVGNNIRLLGEEFTDSRVVEKVITTLPKRLKDLSAISLSELINALYAQEQRRASRHWECTKEETL</sequence>
<comment type="caution">
    <text evidence="2">The sequence shown here is derived from an EMBL/GenBank/DDBJ whole genome shotgun (WGS) entry which is preliminary data.</text>
</comment>
<dbReference type="OrthoDB" id="1701699at2759"/>
<feature type="region of interest" description="Disordered" evidence="1">
    <location>
        <begin position="1"/>
        <end position="25"/>
    </location>
</feature>